<dbReference type="PANTHER" id="PTHR21573">
    <property type="entry name" value="ER MEMBRANE PROTEIN COMPLEX SUBUNIT 1"/>
    <property type="match status" value="1"/>
</dbReference>
<keyword evidence="9" id="KW-0325">Glycoprotein</keyword>
<evidence type="ECO:0000313" key="14">
    <source>
        <dbReference type="Proteomes" id="UP000196158"/>
    </source>
</evidence>
<evidence type="ECO:0000256" key="3">
    <source>
        <dbReference type="ARBA" id="ARBA00020824"/>
    </source>
</evidence>
<reference evidence="13 14" key="1">
    <citation type="submission" date="2017-04" db="EMBL/GenBank/DDBJ databases">
        <authorList>
            <person name="Afonso C.L."/>
            <person name="Miller P.J."/>
            <person name="Scott M.A."/>
            <person name="Spackman E."/>
            <person name="Goraichik I."/>
            <person name="Dimitrov K.M."/>
            <person name="Suarez D.L."/>
            <person name="Swayne D.E."/>
        </authorList>
    </citation>
    <scope>NUCLEOTIDE SEQUENCE [LARGE SCALE GENOMIC DNA]</scope>
</reference>
<protein>
    <recommendedName>
        <fullName evidence="3">ER membrane protein complex subunit 1</fullName>
    </recommendedName>
</protein>
<dbReference type="PANTHER" id="PTHR21573:SF0">
    <property type="entry name" value="ER MEMBRANE PROTEIN COMPLEX SUBUNIT 1"/>
    <property type="match status" value="1"/>
</dbReference>
<organism evidence="13 14">
    <name type="scientific">Maudiozyma saulgeensis</name>
    <dbReference type="NCBI Taxonomy" id="1789683"/>
    <lineage>
        <taxon>Eukaryota</taxon>
        <taxon>Fungi</taxon>
        <taxon>Dikarya</taxon>
        <taxon>Ascomycota</taxon>
        <taxon>Saccharomycotina</taxon>
        <taxon>Saccharomycetes</taxon>
        <taxon>Saccharomycetales</taxon>
        <taxon>Saccharomycetaceae</taxon>
        <taxon>Maudiozyma</taxon>
    </lineage>
</organism>
<proteinExistence type="inferred from homology"/>
<evidence type="ECO:0000259" key="12">
    <source>
        <dbReference type="Pfam" id="PF07774"/>
    </source>
</evidence>
<dbReference type="InterPro" id="IPR026895">
    <property type="entry name" value="EMC1"/>
</dbReference>
<keyword evidence="4 10" id="KW-0812">Transmembrane</keyword>
<keyword evidence="8 10" id="KW-0472">Membrane</keyword>
<dbReference type="InterPro" id="IPR011678">
    <property type="entry name" value="EMC1_C"/>
</dbReference>
<comment type="similarity">
    <text evidence="2">Belongs to the EMC1 family.</text>
</comment>
<dbReference type="OrthoDB" id="28092at2759"/>
<feature type="transmembrane region" description="Helical" evidence="10">
    <location>
        <begin position="735"/>
        <end position="751"/>
    </location>
</feature>
<evidence type="ECO:0000256" key="7">
    <source>
        <dbReference type="ARBA" id="ARBA00022989"/>
    </source>
</evidence>
<keyword evidence="7 10" id="KW-1133">Transmembrane helix</keyword>
<dbReference type="GO" id="GO:0072546">
    <property type="term" value="C:EMC complex"/>
    <property type="evidence" value="ECO:0007669"/>
    <property type="project" value="InterPro"/>
</dbReference>
<evidence type="ECO:0000256" key="5">
    <source>
        <dbReference type="ARBA" id="ARBA00022729"/>
    </source>
</evidence>
<name>A0A1X7R353_9SACH</name>
<evidence type="ECO:0000256" key="6">
    <source>
        <dbReference type="ARBA" id="ARBA00022824"/>
    </source>
</evidence>
<comment type="subcellular location">
    <subcellularLocation>
        <location evidence="1">Endoplasmic reticulum membrane</location>
        <topology evidence="1">Single-pass type I membrane protein</topology>
    </subcellularLocation>
</comment>
<dbReference type="AlphaFoldDB" id="A0A1X7R353"/>
<evidence type="ECO:0000256" key="10">
    <source>
        <dbReference type="SAM" id="Phobius"/>
    </source>
</evidence>
<dbReference type="Pfam" id="PF07774">
    <property type="entry name" value="EMC1_C"/>
    <property type="match status" value="1"/>
</dbReference>
<evidence type="ECO:0000256" key="11">
    <source>
        <dbReference type="SAM" id="SignalP"/>
    </source>
</evidence>
<sequence>MLYIGLLSALICSLCTFVNAVYRDEAFNVDWQLSTIGDYRCIVPDYANENQLIILSDHSQSETLVTYINETNGDVLLRYAVPFKMSDAMLVSDSHQLILKGDGDNNKKYSTIDLDTGLILEDSGKDLAQTSDFSFKTSCAASGYKIENIDQKTRLKLMDNTMGLPIFDVELPDTFTEVNYLSTDYSQILQFIVSNGDSHYTYFNYTDGGKNLTATWNRDESLVDIVDSAFCDLKDPYIDTIRKELAEEKNIDDVITAYIFRVKTNFNRIRKYLKKNQYSPGRVITAILKENELMGNINEEKAYKRDLKFGLAKLLIVATKNGRIAALHVSQQGNIMWNIRTGMSNIISIDYEPLTDELIVIDEKGSFIIFTSINEHMPPTLKKEGSFKLSTNSIITKAKKLDDSHNSYFVSLENGESQIVGVDNTQIVNTSNYFLTTHNEKEIRGHIVSEGNKLVNTWGITLNENEKLVAFASRSEDPVVNVGNVLGNRTVLYKYLYPNLVSYATINENDRNLYINLIDTITGELLHSQKHSNEKVDIDHPINLVFGENWFIYSYFSAEPIPEQRLTVVELYESLEANTKASDPNVDYNPLKGNINKPEVISRSYFFPEIIKDLKLTSTKFSITSKAIIIKLANEQITFIPKFVLNARSKEENNMSDDDKKEFMASPYISSIPINDNFIISHQRELIMSANSKLVSSPTNLESTSIICEIGKDVFCTRIYPSGQFDVMSPSFEKFQLFGTIFIVIVIVYYLRPTVANKKLKILWLIKD</sequence>
<evidence type="ECO:0000256" key="4">
    <source>
        <dbReference type="ARBA" id="ARBA00022692"/>
    </source>
</evidence>
<feature type="chain" id="PRO_5012485481" description="ER membrane protein complex subunit 1" evidence="11">
    <location>
        <begin position="21"/>
        <end position="768"/>
    </location>
</feature>
<evidence type="ECO:0000256" key="1">
    <source>
        <dbReference type="ARBA" id="ARBA00004115"/>
    </source>
</evidence>
<dbReference type="STRING" id="1789683.A0A1X7R353"/>
<feature type="domain" description="ER membrane protein complex subunit 1 C-terminal" evidence="12">
    <location>
        <begin position="548"/>
        <end position="764"/>
    </location>
</feature>
<keyword evidence="5 11" id="KW-0732">Signal</keyword>
<evidence type="ECO:0000256" key="8">
    <source>
        <dbReference type="ARBA" id="ARBA00023136"/>
    </source>
</evidence>
<dbReference type="GO" id="GO:0034975">
    <property type="term" value="P:protein folding in endoplasmic reticulum"/>
    <property type="evidence" value="ECO:0007669"/>
    <property type="project" value="TreeGrafter"/>
</dbReference>
<evidence type="ECO:0000256" key="9">
    <source>
        <dbReference type="ARBA" id="ARBA00023180"/>
    </source>
</evidence>
<keyword evidence="6" id="KW-0256">Endoplasmic reticulum</keyword>
<feature type="signal peptide" evidence="11">
    <location>
        <begin position="1"/>
        <end position="20"/>
    </location>
</feature>
<evidence type="ECO:0000256" key="2">
    <source>
        <dbReference type="ARBA" id="ARBA00007904"/>
    </source>
</evidence>
<gene>
    <name evidence="13" type="ORF">KASA_0N00319G</name>
</gene>
<dbReference type="Proteomes" id="UP000196158">
    <property type="component" value="Unassembled WGS sequence"/>
</dbReference>
<accession>A0A1X7R353</accession>
<evidence type="ECO:0000313" key="13">
    <source>
        <dbReference type="EMBL" id="SMN20108.1"/>
    </source>
</evidence>
<dbReference type="EMBL" id="FXLY01000005">
    <property type="protein sequence ID" value="SMN20108.1"/>
    <property type="molecule type" value="Genomic_DNA"/>
</dbReference>
<keyword evidence="14" id="KW-1185">Reference proteome</keyword>